<dbReference type="CDD" id="cd12870">
    <property type="entry name" value="MqsA"/>
    <property type="match status" value="1"/>
</dbReference>
<evidence type="ECO:0000313" key="2">
    <source>
        <dbReference type="EMBL" id="VFK55772.1"/>
    </source>
</evidence>
<sequence length="132" mass="14352">MSTLGNPCPICHGGRKQAGITSFTVDLGFGVVVVRGVPAQVCDLCGSDWIEDSAAERLEAIVERARWKQSIVKVANWPDEVRSFLPALCGQELNRGAPAPHIRTDDTNDTEKKAARWGAAATKSITKRYRTS</sequence>
<accession>A0A451AU40</accession>
<evidence type="ECO:0000256" key="1">
    <source>
        <dbReference type="SAM" id="MobiDB-lite"/>
    </source>
</evidence>
<dbReference type="InterPro" id="IPR022453">
    <property type="entry name" value="Znf_MqsA-type"/>
</dbReference>
<dbReference type="EMBL" id="CAADFV010000198">
    <property type="protein sequence ID" value="VFK69559.1"/>
    <property type="molecule type" value="Genomic_DNA"/>
</dbReference>
<dbReference type="EMBL" id="CAADFY010000200">
    <property type="protein sequence ID" value="VFK60115.1"/>
    <property type="molecule type" value="Genomic_DNA"/>
</dbReference>
<organism evidence="4">
    <name type="scientific">Candidatus Kentrum sp. TUN</name>
    <dbReference type="NCBI Taxonomy" id="2126343"/>
    <lineage>
        <taxon>Bacteria</taxon>
        <taxon>Pseudomonadati</taxon>
        <taxon>Pseudomonadota</taxon>
        <taxon>Gammaproteobacteria</taxon>
        <taxon>Candidatus Kentrum</taxon>
    </lineage>
</organism>
<evidence type="ECO:0000313" key="3">
    <source>
        <dbReference type="EMBL" id="VFK60115.1"/>
    </source>
</evidence>
<dbReference type="EMBL" id="CAADFX010000037">
    <property type="protein sequence ID" value="VFK55772.1"/>
    <property type="molecule type" value="Genomic_DNA"/>
</dbReference>
<protein>
    <submittedName>
        <fullName evidence="4">YgiT-type zinc finger domain-containing protein</fullName>
    </submittedName>
</protein>
<evidence type="ECO:0000313" key="4">
    <source>
        <dbReference type="EMBL" id="VFK69559.1"/>
    </source>
</evidence>
<feature type="region of interest" description="Disordered" evidence="1">
    <location>
        <begin position="96"/>
        <end position="132"/>
    </location>
</feature>
<reference evidence="4" key="1">
    <citation type="submission" date="2019-02" db="EMBL/GenBank/DDBJ databases">
        <authorList>
            <person name="Gruber-Vodicka R. H."/>
            <person name="Seah K. B. B."/>
        </authorList>
    </citation>
    <scope>NUCLEOTIDE SEQUENCE</scope>
    <source>
        <strain evidence="2">BECK_BY1</strain>
        <strain evidence="4">BECK_BY2</strain>
        <strain evidence="3">BECK_BY3</strain>
    </source>
</reference>
<dbReference type="Gene3D" id="3.10.20.860">
    <property type="match status" value="1"/>
</dbReference>
<dbReference type="NCBIfam" id="TIGR03831">
    <property type="entry name" value="YgiT_finger"/>
    <property type="match status" value="1"/>
</dbReference>
<gene>
    <name evidence="2" type="ORF">BECKTUN1418D_GA0071000_10379</name>
    <name evidence="4" type="ORF">BECKTUN1418E_GA0071001_11985</name>
    <name evidence="3" type="ORF">BECKTUN1418F_GA0071002_12003</name>
</gene>
<dbReference type="AlphaFoldDB" id="A0A451AU40"/>
<name>A0A451AU40_9GAMM</name>
<feature type="compositionally biased region" description="Basic and acidic residues" evidence="1">
    <location>
        <begin position="102"/>
        <end position="114"/>
    </location>
</feature>
<proteinExistence type="predicted"/>